<dbReference type="Proteomes" id="UP001272137">
    <property type="component" value="Unassembled WGS sequence"/>
</dbReference>
<evidence type="ECO:0000313" key="3">
    <source>
        <dbReference type="Proteomes" id="UP001272137"/>
    </source>
</evidence>
<keyword evidence="2" id="KW-0418">Kinase</keyword>
<feature type="region of interest" description="Disordered" evidence="1">
    <location>
        <begin position="1"/>
        <end position="61"/>
    </location>
</feature>
<comment type="caution">
    <text evidence="2">The sequence shown here is derived from an EMBL/GenBank/DDBJ whole genome shotgun (WGS) entry which is preliminary data.</text>
</comment>
<dbReference type="EMBL" id="QXCT01000002">
    <property type="protein sequence ID" value="MDW9255330.1"/>
    <property type="molecule type" value="Genomic_DNA"/>
</dbReference>
<evidence type="ECO:0000313" key="2">
    <source>
        <dbReference type="EMBL" id="MDW9255330.1"/>
    </source>
</evidence>
<organism evidence="2 3">
    <name type="scientific">Burkholderia thailandensis</name>
    <dbReference type="NCBI Taxonomy" id="57975"/>
    <lineage>
        <taxon>Bacteria</taxon>
        <taxon>Pseudomonadati</taxon>
        <taxon>Pseudomonadota</taxon>
        <taxon>Betaproteobacteria</taxon>
        <taxon>Burkholderiales</taxon>
        <taxon>Burkholderiaceae</taxon>
        <taxon>Burkholderia</taxon>
        <taxon>pseudomallei group</taxon>
    </lineage>
</organism>
<feature type="compositionally biased region" description="Basic residues" evidence="1">
    <location>
        <begin position="45"/>
        <end position="55"/>
    </location>
</feature>
<dbReference type="GO" id="GO:0016301">
    <property type="term" value="F:kinase activity"/>
    <property type="evidence" value="ECO:0007669"/>
    <property type="project" value="UniProtKB-KW"/>
</dbReference>
<accession>A0AAW9CXG8</accession>
<reference evidence="2" key="1">
    <citation type="submission" date="2018-08" db="EMBL/GenBank/DDBJ databases">
        <title>Identification of Burkholderia cepacia strains that express a Burkholderia pseudomallei-like capsular polysaccharide.</title>
        <authorList>
            <person name="Burtnick M.N."/>
            <person name="Vongsouvath M."/>
            <person name="Newton P."/>
            <person name="Wuthiekanun V."/>
            <person name="Limmathurotsakul D."/>
            <person name="Brett P.J."/>
            <person name="Chantratita N."/>
            <person name="Dance D.A."/>
        </authorList>
    </citation>
    <scope>NUCLEOTIDE SEQUENCE</scope>
    <source>
        <strain evidence="2">SBXCC001</strain>
    </source>
</reference>
<proteinExistence type="predicted"/>
<keyword evidence="2" id="KW-0808">Transferase</keyword>
<dbReference type="AlphaFoldDB" id="A0AAW9CXG8"/>
<name>A0AAW9CXG8_BURTH</name>
<sequence>MRAKAPPASSPRKPAAHAGAARAVHVRLAPSETHEPPSRTSRSARTIRSRCRTTRTRAIAG</sequence>
<gene>
    <name evidence="2" type="ORF">C7S16_2319</name>
</gene>
<feature type="compositionally biased region" description="Low complexity" evidence="1">
    <location>
        <begin position="1"/>
        <end position="29"/>
    </location>
</feature>
<protein>
    <submittedName>
        <fullName evidence="2">Prokaryotic diacylglycerol kinase</fullName>
    </submittedName>
</protein>
<evidence type="ECO:0000256" key="1">
    <source>
        <dbReference type="SAM" id="MobiDB-lite"/>
    </source>
</evidence>